<dbReference type="GO" id="GO:0005507">
    <property type="term" value="F:copper ion binding"/>
    <property type="evidence" value="ECO:0007669"/>
    <property type="project" value="InterPro"/>
</dbReference>
<dbReference type="Gene3D" id="2.70.98.20">
    <property type="entry name" value="Copper amine oxidase, catalytic domain"/>
    <property type="match status" value="1"/>
</dbReference>
<comment type="cofactor">
    <cofactor evidence="1">
        <name>Cu cation</name>
        <dbReference type="ChEBI" id="CHEBI:23378"/>
    </cofactor>
</comment>
<evidence type="ECO:0000256" key="2">
    <source>
        <dbReference type="ARBA" id="ARBA00004141"/>
    </source>
</evidence>
<dbReference type="GO" id="GO:0009308">
    <property type="term" value="P:amine metabolic process"/>
    <property type="evidence" value="ECO:0007669"/>
    <property type="project" value="InterPro"/>
</dbReference>
<feature type="region of interest" description="Disordered" evidence="6">
    <location>
        <begin position="879"/>
        <end position="899"/>
    </location>
</feature>
<accession>V5HS46</accession>
<keyword evidence="9" id="KW-1185">Reference proteome</keyword>
<keyword evidence="5 7" id="KW-0472">Membrane</keyword>
<evidence type="ECO:0000313" key="9">
    <source>
        <dbReference type="Proteomes" id="UP000018001"/>
    </source>
</evidence>
<feature type="compositionally biased region" description="Polar residues" evidence="6">
    <location>
        <begin position="70"/>
        <end position="89"/>
    </location>
</feature>
<dbReference type="InterPro" id="IPR036460">
    <property type="entry name" value="Cu_amine_oxidase_C_sf"/>
</dbReference>
<evidence type="ECO:0000256" key="3">
    <source>
        <dbReference type="ARBA" id="ARBA00022692"/>
    </source>
</evidence>
<comment type="caution">
    <text evidence="8">The sequence shown here is derived from an EMBL/GenBank/DDBJ whole genome shotgun (WGS) entry which is preliminary data.</text>
</comment>
<dbReference type="PANTHER" id="PTHR11040:SF55">
    <property type="entry name" value="MEMBRANE ZINC ION TRANSPORTER, PUTATIVE (AFU_ORTHOLOGUE AFUA_6G00470)-RELATED"/>
    <property type="match status" value="1"/>
</dbReference>
<feature type="transmembrane region" description="Helical" evidence="7">
    <location>
        <begin position="770"/>
        <end position="794"/>
    </location>
</feature>
<dbReference type="Pfam" id="PF02535">
    <property type="entry name" value="Zip"/>
    <property type="match status" value="1"/>
</dbReference>
<feature type="transmembrane region" description="Helical" evidence="7">
    <location>
        <begin position="847"/>
        <end position="869"/>
    </location>
</feature>
<dbReference type="EMBL" id="BAUL01000020">
    <property type="protein sequence ID" value="GAD92230.1"/>
    <property type="molecule type" value="Genomic_DNA"/>
</dbReference>
<evidence type="ECO:0000256" key="5">
    <source>
        <dbReference type="ARBA" id="ARBA00023136"/>
    </source>
</evidence>
<protein>
    <submittedName>
        <fullName evidence="8">Uncharacterized protein</fullName>
    </submittedName>
</protein>
<feature type="region of interest" description="Disordered" evidence="6">
    <location>
        <begin position="69"/>
        <end position="102"/>
    </location>
</feature>
<evidence type="ECO:0000256" key="6">
    <source>
        <dbReference type="SAM" id="MobiDB-lite"/>
    </source>
</evidence>
<feature type="region of interest" description="Disordered" evidence="6">
    <location>
        <begin position="132"/>
        <end position="153"/>
    </location>
</feature>
<dbReference type="GO" id="GO:0048038">
    <property type="term" value="F:quinone binding"/>
    <property type="evidence" value="ECO:0007669"/>
    <property type="project" value="InterPro"/>
</dbReference>
<dbReference type="HOGENOM" id="CLU_280593_0_0_1"/>
<feature type="transmembrane region" description="Helical" evidence="7">
    <location>
        <begin position="1055"/>
        <end position="1077"/>
    </location>
</feature>
<dbReference type="SUPFAM" id="SSF49998">
    <property type="entry name" value="Amine oxidase catalytic domain"/>
    <property type="match status" value="1"/>
</dbReference>
<evidence type="ECO:0000256" key="7">
    <source>
        <dbReference type="SAM" id="Phobius"/>
    </source>
</evidence>
<feature type="transmembrane region" description="Helical" evidence="7">
    <location>
        <begin position="688"/>
        <end position="705"/>
    </location>
</feature>
<dbReference type="AlphaFoldDB" id="V5HS46"/>
<feature type="transmembrane region" description="Helical" evidence="7">
    <location>
        <begin position="712"/>
        <end position="731"/>
    </location>
</feature>
<dbReference type="InterPro" id="IPR003689">
    <property type="entry name" value="ZIP"/>
</dbReference>
<comment type="subcellular location">
    <subcellularLocation>
        <location evidence="2">Membrane</location>
        <topology evidence="2">Multi-pass membrane protein</topology>
    </subcellularLocation>
</comment>
<dbReference type="OrthoDB" id="5408102at2759"/>
<feature type="transmembrane region" description="Helical" evidence="7">
    <location>
        <begin position="982"/>
        <end position="1015"/>
    </location>
</feature>
<dbReference type="PANTHER" id="PTHR11040">
    <property type="entry name" value="ZINC/IRON TRANSPORTER"/>
    <property type="match status" value="1"/>
</dbReference>
<dbReference type="eggNOG" id="KOG1558">
    <property type="taxonomic scope" value="Eukaryota"/>
</dbReference>
<dbReference type="InParanoid" id="V5HS46"/>
<dbReference type="InterPro" id="IPR016182">
    <property type="entry name" value="Cu_amine_oxidase_N-reg"/>
</dbReference>
<feature type="transmembrane region" description="Helical" evidence="7">
    <location>
        <begin position="1098"/>
        <end position="1118"/>
    </location>
</feature>
<dbReference type="SUPFAM" id="SSF54416">
    <property type="entry name" value="Amine oxidase N-terminal region"/>
    <property type="match status" value="1"/>
</dbReference>
<dbReference type="Proteomes" id="UP000018001">
    <property type="component" value="Unassembled WGS sequence"/>
</dbReference>
<reference evidence="9" key="1">
    <citation type="journal article" date="2014" name="Genome Announc.">
        <title>Draft genome sequence of the formaldehyde-resistant fungus Byssochlamys spectabilis No. 5 (anamorph Paecilomyces variotii No. 5) (NBRC109023).</title>
        <authorList>
            <person name="Oka T."/>
            <person name="Ekino K."/>
            <person name="Fukuda K."/>
            <person name="Nomura Y."/>
        </authorList>
    </citation>
    <scope>NUCLEOTIDE SEQUENCE [LARGE SCALE GENOMIC DNA]</scope>
    <source>
        <strain evidence="9">No. 5 / NBRC 109023</strain>
    </source>
</reference>
<evidence type="ECO:0000313" key="8">
    <source>
        <dbReference type="EMBL" id="GAD92230.1"/>
    </source>
</evidence>
<dbReference type="GO" id="GO:0005385">
    <property type="term" value="F:zinc ion transmembrane transporter activity"/>
    <property type="evidence" value="ECO:0007669"/>
    <property type="project" value="TreeGrafter"/>
</dbReference>
<name>V5HS46_BYSSN</name>
<keyword evidence="3 7" id="KW-0812">Transmembrane</keyword>
<gene>
    <name evidence="8" type="ORF">PVAR5_0820</name>
</gene>
<organism evidence="8 9">
    <name type="scientific">Byssochlamys spectabilis (strain No. 5 / NBRC 109023)</name>
    <name type="common">Paecilomyces variotii</name>
    <dbReference type="NCBI Taxonomy" id="1356009"/>
    <lineage>
        <taxon>Eukaryota</taxon>
        <taxon>Fungi</taxon>
        <taxon>Dikarya</taxon>
        <taxon>Ascomycota</taxon>
        <taxon>Pezizomycotina</taxon>
        <taxon>Eurotiomycetes</taxon>
        <taxon>Eurotiomycetidae</taxon>
        <taxon>Eurotiales</taxon>
        <taxon>Thermoascaceae</taxon>
        <taxon>Paecilomyces</taxon>
    </lineage>
</organism>
<keyword evidence="4 7" id="KW-1133">Transmembrane helix</keyword>
<feature type="compositionally biased region" description="Basic and acidic residues" evidence="6">
    <location>
        <begin position="938"/>
        <end position="953"/>
    </location>
</feature>
<evidence type="ECO:0000256" key="4">
    <source>
        <dbReference type="ARBA" id="ARBA00022989"/>
    </source>
</evidence>
<dbReference type="GO" id="GO:0005886">
    <property type="term" value="C:plasma membrane"/>
    <property type="evidence" value="ECO:0007669"/>
    <property type="project" value="TreeGrafter"/>
</dbReference>
<sequence>MPPYASKSEPHPLDPLTIDEVQTAIQTLQNDIRCAANDVKFRVIDLADFPVMPVEKFVMSLKPANFFEHNASNDVPRSSQSVNKSTLHTADQKSCCRPSLEHPSSQDVLVKHSNTGTANCLTMLVARGSVRRISPSARPLQPPRPPSSHVPRSRPFTNKFPLLLVSPPLTRPQLPFLSPTSSSRALPPLSTHLRQHFARLISTETRDYYKRRLGRGLRIGLTFYAILLLFHLIKLGIYQETIEHKWPTPPEWSLKSRWCLRTAQALQHPEEIGKLITDWPLVYGYLLELLGRLEDTEGEGKGICEQGDGGFLVEGVGKTGFDISDKSEPWRRGYFQALMGLARAAENLEGWVTDWKLHISAPAEYVVGPSNPRPKPLPPGRKGVVLREEDCEPAAESPEVFYMKILTTKGFDTRQRLDAALAYADWLDFKGLPDTAKDMYNWAMDIAAAGLPFDAARVVDKNSGMLKNGKDVPSENVLRVSNALAVHYAKCGDLSKALSIFTSILKTRRELPPPPPGAVPRKVSKPKATPFDAAFDWVNNVLIPVEYPPPAPSGNEPPVRNRASACEEAGLMAYIGEIIYASSSKDTGLAWTRDAVDLAETTLIDVNDTTDREAKERCAQCLQVGLDNWKTMVQSLVAKATREEQDSIEKAKTAWFGGERTARNKSQERKRWEAEKMIVDDRIRQSRWLLEMVITISVFLGMLCASRIWDGTIWVCSVLVVSWILSSYNIVHSAVPISSIDKSIAPAKLSSLRRRDTCESGGVDKDEYDLALHVAALFIILFVSTLGCAFPILAVKFPGLKIPARFFFAVRHFGTGVLIATAFVHLLPTAFISLGDPCLDSFWNEDYPAMPGAIALAAIFFVTVIEMIFHPSRRHRSIDHPSYSAGQTPSSGGHGCMGSAHILNHRDMGPLHGRSSSIGRRLSTVASPNEPPEDSIIDDERVNSQPQPKHDFDDGTNPQALQIPPTLTPEQQQRKELMQCVLLEFGILFHSVFIGMALSVSIGSDFVVLLIAIIFHQTFEGLALGSRIAAVKWPSDRLQPWFMALAYGCTPDSEVGLIVVGIMNAISAGLLTFASLVELLSEDFLSDESWRFLWGRQRVYACLLVFLGAFFMSLVGAWA</sequence>
<proteinExistence type="predicted"/>
<feature type="region of interest" description="Disordered" evidence="6">
    <location>
        <begin position="920"/>
        <end position="957"/>
    </location>
</feature>
<evidence type="ECO:0000256" key="1">
    <source>
        <dbReference type="ARBA" id="ARBA00001935"/>
    </source>
</evidence>
<dbReference type="GO" id="GO:0008131">
    <property type="term" value="F:primary methylamine oxidase activity"/>
    <property type="evidence" value="ECO:0007669"/>
    <property type="project" value="InterPro"/>
</dbReference>
<feature type="transmembrane region" description="Helical" evidence="7">
    <location>
        <begin position="806"/>
        <end position="827"/>
    </location>
</feature>